<proteinExistence type="predicted"/>
<keyword evidence="3" id="KW-1185">Reference proteome</keyword>
<feature type="compositionally biased region" description="Polar residues" evidence="1">
    <location>
        <begin position="99"/>
        <end position="113"/>
    </location>
</feature>
<name>A0A8H2W5F2_9HELO</name>
<organism evidence="2 3">
    <name type="scientific">Sclerotinia trifoliorum</name>
    <dbReference type="NCBI Taxonomy" id="28548"/>
    <lineage>
        <taxon>Eukaryota</taxon>
        <taxon>Fungi</taxon>
        <taxon>Dikarya</taxon>
        <taxon>Ascomycota</taxon>
        <taxon>Pezizomycotina</taxon>
        <taxon>Leotiomycetes</taxon>
        <taxon>Helotiales</taxon>
        <taxon>Sclerotiniaceae</taxon>
        <taxon>Sclerotinia</taxon>
    </lineage>
</organism>
<comment type="caution">
    <text evidence="2">The sequence shown here is derived from an EMBL/GenBank/DDBJ whole genome shotgun (WGS) entry which is preliminary data.</text>
</comment>
<sequence length="130" mass="14739">MADFLTSSATGEKELRMSSRAHEAPSDDVVEPSAKRVRTSSPIVWKTLGEARVKFWRDHGTWPTGQEEISMETIESFRDMAKYMRAQKRPSSRIGSDANLDTETSSSELQGSLNLEEKKNAPYIHPYFEI</sequence>
<feature type="region of interest" description="Disordered" evidence="1">
    <location>
        <begin position="86"/>
        <end position="114"/>
    </location>
</feature>
<dbReference type="AlphaFoldDB" id="A0A8H2W5F2"/>
<evidence type="ECO:0000313" key="2">
    <source>
        <dbReference type="EMBL" id="CAD6451537.1"/>
    </source>
</evidence>
<feature type="compositionally biased region" description="Polar residues" evidence="1">
    <location>
        <begin position="1"/>
        <end position="10"/>
    </location>
</feature>
<gene>
    <name evidence="2" type="ORF">SCLTRI_LOCUS9560</name>
</gene>
<dbReference type="Proteomes" id="UP000624404">
    <property type="component" value="Unassembled WGS sequence"/>
</dbReference>
<dbReference type="OrthoDB" id="10348422at2759"/>
<evidence type="ECO:0000313" key="3">
    <source>
        <dbReference type="Proteomes" id="UP000624404"/>
    </source>
</evidence>
<feature type="region of interest" description="Disordered" evidence="1">
    <location>
        <begin position="1"/>
        <end position="36"/>
    </location>
</feature>
<evidence type="ECO:0000256" key="1">
    <source>
        <dbReference type="SAM" id="MobiDB-lite"/>
    </source>
</evidence>
<dbReference type="EMBL" id="CAJHIA010000036">
    <property type="protein sequence ID" value="CAD6451537.1"/>
    <property type="molecule type" value="Genomic_DNA"/>
</dbReference>
<reference evidence="2" key="1">
    <citation type="submission" date="2020-10" db="EMBL/GenBank/DDBJ databases">
        <authorList>
            <person name="Kusch S."/>
        </authorList>
    </citation>
    <scope>NUCLEOTIDE SEQUENCE</scope>
    <source>
        <strain evidence="2">SwB9</strain>
    </source>
</reference>
<accession>A0A8H2W5F2</accession>
<feature type="compositionally biased region" description="Basic and acidic residues" evidence="1">
    <location>
        <begin position="11"/>
        <end position="25"/>
    </location>
</feature>
<protein>
    <submittedName>
        <fullName evidence="2">Ee9aad6c-5218-4394-bf3b-05348644026a</fullName>
    </submittedName>
</protein>